<feature type="transmembrane region" description="Helical" evidence="1">
    <location>
        <begin position="400"/>
        <end position="418"/>
    </location>
</feature>
<feature type="transmembrane region" description="Helical" evidence="1">
    <location>
        <begin position="270"/>
        <end position="288"/>
    </location>
</feature>
<proteinExistence type="predicted"/>
<organism evidence="4 5">
    <name type="scientific">Micromonospora trifolii</name>
    <dbReference type="NCBI Taxonomy" id="2911208"/>
    <lineage>
        <taxon>Bacteria</taxon>
        <taxon>Bacillati</taxon>
        <taxon>Actinomycetota</taxon>
        <taxon>Actinomycetes</taxon>
        <taxon>Micromonosporales</taxon>
        <taxon>Micromonosporaceae</taxon>
        <taxon>Micromonospora</taxon>
    </lineage>
</organism>
<evidence type="ECO:0000259" key="2">
    <source>
        <dbReference type="Pfam" id="PF01757"/>
    </source>
</evidence>
<dbReference type="InterPro" id="IPR050879">
    <property type="entry name" value="Acyltransferase_3"/>
</dbReference>
<sequence>MRVETRRPTTSAGPIIAGRFRGDIEGLRGLALVLVLVGHAGISALPAAFVAVDVFFVISGFLITGLLVDEIRRTGGIRIVDFYARRAKRLLPAATVVLVASLLLTYLFLPPIRWSETARDALASAVYAMNWRLVEQSTDYLRSEEAPSIVQHFWSLAVEEQFYLVWPLLLLVVALAVSRRTSRHTDARPSISGSRPGGHSGPFLGDRMSRWLLAAFALVGIPSLAWSIHLSQTEPARAYLVTTTRMWELALGGGLAILGGHLSRLPRPAAIALGWAGMATVALAAMLIRPETAAYPGYLALLPTLGAVAIIAAGPGAGRYGPALVLNRRPTRAVGAVSYSWYLWHWPLLVVAEARWGPLGTTAGLAMILCSAVPAVLTYHLVENPFRYAQFSRARVLRMGLAATSVTVLTGIGLQLAVRPPVSAQAPLAGGASPTASPGGERAAAPVDRFARITPDPLEARDDLPDVYRDDCVTQAQEAGLRSCTYGDSDSAVEVAVAGDSHAAHWVPALQVIAAERGWRLVTYIKTTCSFLTAPISIAGRPDPSCTEWNRNLRTALTGERRPRLLIVSSVTQIPLVDGSPPPPGPATADAQTAALSQTWSEVTRAGVPLVVIRDTPSFKVDIAECVSAHRERLTACAQPRERALTWGIPQERAATAVPDARLADLNDVICPTEPCPAVIDGLLVYRDAHHLTATYARSLAPRLHDRLRELVSPHLP</sequence>
<feature type="transmembrane region" description="Helical" evidence="1">
    <location>
        <begin position="89"/>
        <end position="109"/>
    </location>
</feature>
<keyword evidence="4" id="KW-0012">Acyltransferase</keyword>
<dbReference type="InterPro" id="IPR002656">
    <property type="entry name" value="Acyl_transf_3_dom"/>
</dbReference>
<evidence type="ECO:0000313" key="5">
    <source>
        <dbReference type="Proteomes" id="UP001201629"/>
    </source>
</evidence>
<name>A0ABS9N1D9_9ACTN</name>
<reference evidence="4 5" key="1">
    <citation type="submission" date="2022-01" db="EMBL/GenBank/DDBJ databases">
        <authorList>
            <person name="Riesco R."/>
            <person name="Trujillo M.E."/>
        </authorList>
    </citation>
    <scope>NUCLEOTIDE SEQUENCE [LARGE SCALE GENOMIC DNA]</scope>
    <source>
        <strain evidence="4 5">NIE79</strain>
    </source>
</reference>
<dbReference type="PANTHER" id="PTHR23028:SF53">
    <property type="entry name" value="ACYL_TRANSF_3 DOMAIN-CONTAINING PROTEIN"/>
    <property type="match status" value="1"/>
</dbReference>
<keyword evidence="1" id="KW-0812">Transmembrane</keyword>
<keyword evidence="1" id="KW-0472">Membrane</keyword>
<dbReference type="PANTHER" id="PTHR23028">
    <property type="entry name" value="ACETYLTRANSFERASE"/>
    <property type="match status" value="1"/>
</dbReference>
<accession>A0ABS9N1D9</accession>
<feature type="transmembrane region" description="Helical" evidence="1">
    <location>
        <begin position="294"/>
        <end position="313"/>
    </location>
</feature>
<feature type="transmembrane region" description="Helical" evidence="1">
    <location>
        <begin position="161"/>
        <end position="178"/>
    </location>
</feature>
<dbReference type="EMBL" id="JAKKFD010000020">
    <property type="protein sequence ID" value="MCG5443663.1"/>
    <property type="molecule type" value="Genomic_DNA"/>
</dbReference>
<feature type="domain" description="SGNH" evidence="3">
    <location>
        <begin position="472"/>
        <end position="705"/>
    </location>
</feature>
<feature type="transmembrane region" description="Helical" evidence="1">
    <location>
        <begin position="48"/>
        <end position="68"/>
    </location>
</feature>
<dbReference type="GO" id="GO:0016746">
    <property type="term" value="F:acyltransferase activity"/>
    <property type="evidence" value="ECO:0007669"/>
    <property type="project" value="UniProtKB-KW"/>
</dbReference>
<dbReference type="InterPro" id="IPR043968">
    <property type="entry name" value="SGNH"/>
</dbReference>
<keyword evidence="1" id="KW-1133">Transmembrane helix</keyword>
<dbReference type="Pfam" id="PF01757">
    <property type="entry name" value="Acyl_transf_3"/>
    <property type="match status" value="1"/>
</dbReference>
<evidence type="ECO:0000313" key="4">
    <source>
        <dbReference type="EMBL" id="MCG5443663.1"/>
    </source>
</evidence>
<evidence type="ECO:0000259" key="3">
    <source>
        <dbReference type="Pfam" id="PF19040"/>
    </source>
</evidence>
<dbReference type="Proteomes" id="UP001201629">
    <property type="component" value="Unassembled WGS sequence"/>
</dbReference>
<feature type="transmembrane region" description="Helical" evidence="1">
    <location>
        <begin position="236"/>
        <end position="258"/>
    </location>
</feature>
<comment type="caution">
    <text evidence="4">The sequence shown here is derived from an EMBL/GenBank/DDBJ whole genome shotgun (WGS) entry which is preliminary data.</text>
</comment>
<keyword evidence="4" id="KW-0808">Transferase</keyword>
<dbReference type="Pfam" id="PF19040">
    <property type="entry name" value="SGNH"/>
    <property type="match status" value="1"/>
</dbReference>
<evidence type="ECO:0000256" key="1">
    <source>
        <dbReference type="SAM" id="Phobius"/>
    </source>
</evidence>
<protein>
    <submittedName>
        <fullName evidence="4">Acyltransferase</fullName>
    </submittedName>
</protein>
<feature type="transmembrane region" description="Helical" evidence="1">
    <location>
        <begin position="358"/>
        <end position="379"/>
    </location>
</feature>
<feature type="transmembrane region" description="Helical" evidence="1">
    <location>
        <begin position="211"/>
        <end position="230"/>
    </location>
</feature>
<gene>
    <name evidence="4" type="ORF">NIE79_001805</name>
</gene>
<keyword evidence="5" id="KW-1185">Reference proteome</keyword>
<dbReference type="RefSeq" id="WP_238678844.1">
    <property type="nucleotide sequence ID" value="NZ_JAKKFD010000020.1"/>
</dbReference>
<feature type="domain" description="Acyltransferase 3" evidence="2">
    <location>
        <begin position="23"/>
        <end position="374"/>
    </location>
</feature>
<feature type="transmembrane region" description="Helical" evidence="1">
    <location>
        <begin position="26"/>
        <end position="42"/>
    </location>
</feature>
<feature type="transmembrane region" description="Helical" evidence="1">
    <location>
        <begin position="333"/>
        <end position="352"/>
    </location>
</feature>